<evidence type="ECO:0000313" key="3">
    <source>
        <dbReference type="Proteomes" id="UP000000238"/>
    </source>
</evidence>
<accession>Q2SPY3</accession>
<organism evidence="2 3">
    <name type="scientific">Hahella chejuensis (strain KCTC 2396)</name>
    <dbReference type="NCBI Taxonomy" id="349521"/>
    <lineage>
        <taxon>Bacteria</taxon>
        <taxon>Pseudomonadati</taxon>
        <taxon>Pseudomonadota</taxon>
        <taxon>Gammaproteobacteria</taxon>
        <taxon>Oceanospirillales</taxon>
        <taxon>Hahellaceae</taxon>
        <taxon>Hahella</taxon>
    </lineage>
</organism>
<evidence type="ECO:0000313" key="2">
    <source>
        <dbReference type="EMBL" id="ABC27291.1"/>
    </source>
</evidence>
<reference evidence="2 3" key="1">
    <citation type="journal article" date="2005" name="Nucleic Acids Res.">
        <title>Genomic blueprint of Hahella chejuensis, a marine microbe producing an algicidal agent.</title>
        <authorList>
            <person name="Jeong H."/>
            <person name="Yim J.H."/>
            <person name="Lee C."/>
            <person name="Choi S.-H."/>
            <person name="Park Y.K."/>
            <person name="Yoon S.H."/>
            <person name="Hur C.-G."/>
            <person name="Kang H.-Y."/>
            <person name="Kim D."/>
            <person name="Lee H.H."/>
            <person name="Park K.H."/>
            <person name="Park S.-H."/>
            <person name="Park H.-S."/>
            <person name="Lee H.K."/>
            <person name="Oh T.K."/>
            <person name="Kim J.F."/>
        </authorList>
    </citation>
    <scope>NUCLEOTIDE SEQUENCE [LARGE SCALE GENOMIC DNA]</scope>
    <source>
        <strain evidence="2 3">KCTC 2396</strain>
    </source>
</reference>
<gene>
    <name evidence="2" type="ordered locus">HCH_00380</name>
</gene>
<dbReference type="Proteomes" id="UP000000238">
    <property type="component" value="Chromosome"/>
</dbReference>
<name>Q2SPY3_HAHCH</name>
<evidence type="ECO:0000259" key="1">
    <source>
        <dbReference type="Pfam" id="PF04865"/>
    </source>
</evidence>
<proteinExistence type="predicted"/>
<protein>
    <submittedName>
        <fullName evidence="2">Uncharacterized phage Mu protein gp47-like protein</fullName>
    </submittedName>
</protein>
<dbReference type="PANTHER" id="PTHR37829">
    <property type="entry name" value="PHAGE-LIKE ELEMENT PBSX PROTEIN XKDT"/>
    <property type="match status" value="1"/>
</dbReference>
<dbReference type="EMBL" id="CP000155">
    <property type="protein sequence ID" value="ABC27291.1"/>
    <property type="molecule type" value="Genomic_DNA"/>
</dbReference>
<dbReference type="OrthoDB" id="6103450at2"/>
<keyword evidence="3" id="KW-1185">Reference proteome</keyword>
<dbReference type="eggNOG" id="COG3299">
    <property type="taxonomic scope" value="Bacteria"/>
</dbReference>
<dbReference type="AlphaFoldDB" id="Q2SPY3"/>
<dbReference type="RefSeq" id="WP_011394368.1">
    <property type="nucleotide sequence ID" value="NC_007645.1"/>
</dbReference>
<feature type="domain" description="Baseplate protein J-like barrel" evidence="1">
    <location>
        <begin position="106"/>
        <end position="190"/>
    </location>
</feature>
<dbReference type="STRING" id="349521.HCH_00380"/>
<sequence length="389" mass="42843">MNDHHADFARLVKEAGIPTTEAELKTVWENEVAAQGVAFSNNSEYSPWWRIVSALVTMPVLWLVDLLMTGVLPQMFVKTASGSALDLLAWGVAVERKQAAKARGRVQFTRGDLSGQLEIRAGTVIQSASINGRIYRLHTTQARRFSDGEATLLVDVEAVDTGSGYNLAAGYYAVLQTPIPGVTVTNLDNWLLHPGADRETDDALRLRVRNQFSAVNQWHTDAVYTAIIAGFDGVSVDNVFFEHEAPRGPGTANAFILFETGTPDAAFLARIQARISDEGNHGHGDDLQVFAMPETLHDVSADLWAVSHLDAAAREQLKQAVTQFIRAAFRENQDYQPTRTFPFSRFSFSRLAQELHTAFPALASIDFKTSDITSQMDIPRLKSLTVTLP</sequence>
<dbReference type="Pfam" id="PF04865">
    <property type="entry name" value="Baseplate_J"/>
    <property type="match status" value="1"/>
</dbReference>
<dbReference type="InterPro" id="IPR052399">
    <property type="entry name" value="Phage_Baseplate_Assmbl_Protein"/>
</dbReference>
<dbReference type="HOGENOM" id="CLU_058632_0_0_6"/>
<dbReference type="InterPro" id="IPR006949">
    <property type="entry name" value="Barrel_Baseplate_J-like"/>
</dbReference>
<dbReference type="PANTHER" id="PTHR37829:SF3">
    <property type="entry name" value="PROTEIN JAYE-RELATED"/>
    <property type="match status" value="1"/>
</dbReference>
<dbReference type="KEGG" id="hch:HCH_00380"/>